<evidence type="ECO:0000256" key="5">
    <source>
        <dbReference type="ARBA" id="ARBA00024481"/>
    </source>
</evidence>
<feature type="domain" description="RNA 3'-terminal phosphate cyclase" evidence="7">
    <location>
        <begin position="40"/>
        <end position="368"/>
    </location>
</feature>
<keyword evidence="3" id="KW-0436">Ligase</keyword>
<dbReference type="STRING" id="5786.F0ZMV4"/>
<dbReference type="Proteomes" id="UP000001064">
    <property type="component" value="Unassembled WGS sequence"/>
</dbReference>
<dbReference type="Gene3D" id="3.30.360.20">
    <property type="entry name" value="RNA 3'-terminal phosphate cyclase, insert domain"/>
    <property type="match status" value="1"/>
</dbReference>
<protein>
    <recommendedName>
        <fullName evidence="2">RNA 3'-terminal-phosphate cyclase (ATP)</fullName>
        <ecNumber evidence="2">6.5.1.4</ecNumber>
    </recommendedName>
</protein>
<dbReference type="RefSeq" id="XP_003288758.1">
    <property type="nucleotide sequence ID" value="XM_003288710.1"/>
</dbReference>
<dbReference type="EC" id="6.5.1.4" evidence="2"/>
<evidence type="ECO:0000259" key="7">
    <source>
        <dbReference type="Pfam" id="PF01137"/>
    </source>
</evidence>
<dbReference type="FunCoup" id="F0ZMV4">
    <property type="interactions" value="323"/>
</dbReference>
<evidence type="ECO:0000313" key="9">
    <source>
        <dbReference type="EMBL" id="EGC34717.1"/>
    </source>
</evidence>
<reference evidence="10" key="1">
    <citation type="journal article" date="2011" name="Genome Biol.">
        <title>Comparative genomics of the social amoebae Dictyostelium discoideum and Dictyostelium purpureum.</title>
        <authorList>
            <consortium name="US DOE Joint Genome Institute (JGI-PGF)"/>
            <person name="Sucgang R."/>
            <person name="Kuo A."/>
            <person name="Tian X."/>
            <person name="Salerno W."/>
            <person name="Parikh A."/>
            <person name="Feasley C.L."/>
            <person name="Dalin E."/>
            <person name="Tu H."/>
            <person name="Huang E."/>
            <person name="Barry K."/>
            <person name="Lindquist E."/>
            <person name="Shapiro H."/>
            <person name="Bruce D."/>
            <person name="Schmutz J."/>
            <person name="Salamov A."/>
            <person name="Fey P."/>
            <person name="Gaudet P."/>
            <person name="Anjard C."/>
            <person name="Babu M.M."/>
            <person name="Basu S."/>
            <person name="Bushmanova Y."/>
            <person name="van der Wel H."/>
            <person name="Katoh-Kurasawa M."/>
            <person name="Dinh C."/>
            <person name="Coutinho P.M."/>
            <person name="Saito T."/>
            <person name="Elias M."/>
            <person name="Schaap P."/>
            <person name="Kay R.R."/>
            <person name="Henrissat B."/>
            <person name="Eichinger L."/>
            <person name="Rivero F."/>
            <person name="Putnam N.H."/>
            <person name="West C.M."/>
            <person name="Loomis W.F."/>
            <person name="Chisholm R.L."/>
            <person name="Shaulsky G."/>
            <person name="Strassmann J.E."/>
            <person name="Queller D.C."/>
            <person name="Kuspa A."/>
            <person name="Grigoriev I.V."/>
        </authorList>
    </citation>
    <scope>NUCLEOTIDE SEQUENCE [LARGE SCALE GENOMIC DNA]</scope>
    <source>
        <strain evidence="10">QSDP1</strain>
    </source>
</reference>
<dbReference type="InterPro" id="IPR000228">
    <property type="entry name" value="RNA3'_term_phos_cyc"/>
</dbReference>
<dbReference type="PANTHER" id="PTHR11096:SF0">
    <property type="entry name" value="RNA 3'-TERMINAL PHOSPHATE CYCLASE"/>
    <property type="match status" value="1"/>
</dbReference>
<dbReference type="eggNOG" id="KOG3980">
    <property type="taxonomic scope" value="Eukaryota"/>
</dbReference>
<proteinExistence type="inferred from homology"/>
<feature type="region of interest" description="Disordered" evidence="6">
    <location>
        <begin position="405"/>
        <end position="442"/>
    </location>
</feature>
<evidence type="ECO:0000259" key="8">
    <source>
        <dbReference type="Pfam" id="PF05189"/>
    </source>
</evidence>
<dbReference type="InterPro" id="IPR013791">
    <property type="entry name" value="RNA3'-term_phos_cycl_insert"/>
</dbReference>
<name>F0ZMV4_DICPU</name>
<dbReference type="HAMAP" id="MF_00200">
    <property type="entry name" value="RTC"/>
    <property type="match status" value="1"/>
</dbReference>
<dbReference type="GO" id="GO:0005634">
    <property type="term" value="C:nucleus"/>
    <property type="evidence" value="ECO:0000318"/>
    <property type="project" value="GO_Central"/>
</dbReference>
<dbReference type="InterPro" id="IPR013792">
    <property type="entry name" value="RNA3'P_cycl/enolpyr_Trfase_a/b"/>
</dbReference>
<dbReference type="OrthoDB" id="25029at2759"/>
<dbReference type="Pfam" id="PF01137">
    <property type="entry name" value="RTC"/>
    <property type="match status" value="1"/>
</dbReference>
<dbReference type="InParanoid" id="F0ZMV4"/>
<dbReference type="InterPro" id="IPR036553">
    <property type="entry name" value="RPTC_insert"/>
</dbReference>
<dbReference type="KEGG" id="dpp:DICPUDRAFT_88174"/>
<dbReference type="GO" id="GO:0006396">
    <property type="term" value="P:RNA processing"/>
    <property type="evidence" value="ECO:0007669"/>
    <property type="project" value="InterPro"/>
</dbReference>
<comment type="similarity">
    <text evidence="1">Belongs to the RNA 3'-terminal cyclase family. Type 1 subfamily.</text>
</comment>
<comment type="catalytic activity">
    <reaction evidence="5">
        <text>a 3'-end 3'-phospho-ribonucleotide-RNA + ATP = a 3'-end 2',3'-cyclophospho-ribonucleotide-RNA + AMP + diphosphate</text>
        <dbReference type="Rhea" id="RHEA:23976"/>
        <dbReference type="Rhea" id="RHEA-COMP:10463"/>
        <dbReference type="Rhea" id="RHEA-COMP:10464"/>
        <dbReference type="ChEBI" id="CHEBI:30616"/>
        <dbReference type="ChEBI" id="CHEBI:33019"/>
        <dbReference type="ChEBI" id="CHEBI:83062"/>
        <dbReference type="ChEBI" id="CHEBI:83064"/>
        <dbReference type="ChEBI" id="CHEBI:456215"/>
        <dbReference type="EC" id="6.5.1.4"/>
    </reaction>
</comment>
<gene>
    <name evidence="9" type="ORF">DICPUDRAFT_88174</name>
</gene>
<evidence type="ECO:0000256" key="6">
    <source>
        <dbReference type="SAM" id="MobiDB-lite"/>
    </source>
</evidence>
<dbReference type="GO" id="GO:0003963">
    <property type="term" value="F:RNA-3'-phosphate cyclase activity"/>
    <property type="evidence" value="ECO:0000318"/>
    <property type="project" value="GO_Central"/>
</dbReference>
<evidence type="ECO:0000313" key="10">
    <source>
        <dbReference type="Proteomes" id="UP000001064"/>
    </source>
</evidence>
<keyword evidence="4" id="KW-0547">Nucleotide-binding</keyword>
<keyword evidence="10" id="KW-1185">Reference proteome</keyword>
<feature type="region of interest" description="Disordered" evidence="6">
    <location>
        <begin position="1"/>
        <end position="25"/>
    </location>
</feature>
<dbReference type="AlphaFoldDB" id="F0ZMV4"/>
<dbReference type="EMBL" id="GL871086">
    <property type="protein sequence ID" value="EGC34717.1"/>
    <property type="molecule type" value="Genomic_DNA"/>
</dbReference>
<dbReference type="VEuPathDB" id="AmoebaDB:DICPUDRAFT_88174"/>
<dbReference type="PANTHER" id="PTHR11096">
    <property type="entry name" value="RNA 3' TERMINAL PHOSPHATE CYCLASE"/>
    <property type="match status" value="1"/>
</dbReference>
<evidence type="ECO:0000256" key="4">
    <source>
        <dbReference type="ARBA" id="ARBA00022741"/>
    </source>
</evidence>
<evidence type="ECO:0000256" key="1">
    <source>
        <dbReference type="ARBA" id="ARBA00009206"/>
    </source>
</evidence>
<organism evidence="9 10">
    <name type="scientific">Dictyostelium purpureum</name>
    <name type="common">Slime mold</name>
    <dbReference type="NCBI Taxonomy" id="5786"/>
    <lineage>
        <taxon>Eukaryota</taxon>
        <taxon>Amoebozoa</taxon>
        <taxon>Evosea</taxon>
        <taxon>Eumycetozoa</taxon>
        <taxon>Dictyostelia</taxon>
        <taxon>Dictyosteliales</taxon>
        <taxon>Dictyosteliaceae</taxon>
        <taxon>Dictyostelium</taxon>
    </lineage>
</organism>
<dbReference type="Gene3D" id="3.65.10.20">
    <property type="entry name" value="RNA 3'-terminal phosphate cyclase domain"/>
    <property type="match status" value="1"/>
</dbReference>
<dbReference type="GeneID" id="10499298"/>
<dbReference type="GO" id="GO:0000166">
    <property type="term" value="F:nucleotide binding"/>
    <property type="evidence" value="ECO:0007669"/>
    <property type="project" value="UniProtKB-KW"/>
</dbReference>
<dbReference type="InterPro" id="IPR037136">
    <property type="entry name" value="RNA3'_phos_cyclase_dom_sf"/>
</dbReference>
<dbReference type="NCBIfam" id="TIGR03399">
    <property type="entry name" value="RNA_3prim_cycl"/>
    <property type="match status" value="1"/>
</dbReference>
<evidence type="ECO:0000256" key="3">
    <source>
        <dbReference type="ARBA" id="ARBA00022598"/>
    </source>
</evidence>
<dbReference type="InterPro" id="IPR023797">
    <property type="entry name" value="RNA3'_phos_cyclase_dom"/>
</dbReference>
<feature type="domain" description="RNA 3'-terminal phosphate cyclase insert" evidence="8">
    <location>
        <begin position="216"/>
        <end position="315"/>
    </location>
</feature>
<dbReference type="OMA" id="WSPPIDY"/>
<evidence type="ECO:0000256" key="2">
    <source>
        <dbReference type="ARBA" id="ARBA00012725"/>
    </source>
</evidence>
<sequence length="442" mass="48382">MAKNKNTPNKKSKVDKQTQQQVTKETIEEKPIYKIDGSILEGGGQILRNTVALSSLFDKAILIEKIRYNRDQPGLKNQHKTGIDLMAKLFKAHITGSSVGSTRLYYQPTLRSIKDDGVIEADTKTAGSVCLIIQVALPCLIFAPHSVKMVLGGGTNCDFAPAADYMENVFLPIATSMGFQCDMKIDKKGFYPKGGGAVTITTQPLTEPLKPITIVNKGNVNRIVIQAFYTSRISPVVAERMVNTSRKLIKKDFKKVEIETEIIDMSKYSFGDGTYIFIRAFTDTGCVYGSTGNGAIRVPAETIAEDATNSLLKDLQDGGCVDEYLQDQLIIFMALAKGKSIIKTGPISLHTQTSIHYTSLMTGATFKISPVAERLPGEETFYIECDGIGYHPSNDIDINPTQQITNNNNQNNNNNNNNSNTEITTTTTTTTTTANTTTTTVQ</sequence>
<dbReference type="InterPro" id="IPR017770">
    <property type="entry name" value="RNA3'_term_phos_cyc_type_1"/>
</dbReference>
<dbReference type="SUPFAM" id="SSF55205">
    <property type="entry name" value="EPT/RTPC-like"/>
    <property type="match status" value="2"/>
</dbReference>
<accession>F0ZMV4</accession>
<dbReference type="Pfam" id="PF05189">
    <property type="entry name" value="RTC_insert"/>
    <property type="match status" value="1"/>
</dbReference>